<dbReference type="EMBL" id="MQWD01000001">
    <property type="protein sequence ID" value="PAP77381.1"/>
    <property type="molecule type" value="Genomic_DNA"/>
</dbReference>
<organism evidence="2 3">
    <name type="scientific">Rubrivirga marina</name>
    <dbReference type="NCBI Taxonomy" id="1196024"/>
    <lineage>
        <taxon>Bacteria</taxon>
        <taxon>Pseudomonadati</taxon>
        <taxon>Rhodothermota</taxon>
        <taxon>Rhodothermia</taxon>
        <taxon>Rhodothermales</taxon>
        <taxon>Rubricoccaceae</taxon>
        <taxon>Rubrivirga</taxon>
    </lineage>
</organism>
<evidence type="ECO:0000313" key="2">
    <source>
        <dbReference type="EMBL" id="PAP77381.1"/>
    </source>
</evidence>
<dbReference type="AlphaFoldDB" id="A0A271J1H7"/>
<evidence type="ECO:0000256" key="1">
    <source>
        <dbReference type="SAM" id="MobiDB-lite"/>
    </source>
</evidence>
<evidence type="ECO:0008006" key="4">
    <source>
        <dbReference type="Google" id="ProtNLM"/>
    </source>
</evidence>
<dbReference type="OrthoDB" id="8858565at2"/>
<gene>
    <name evidence="2" type="ORF">BSZ37_13520</name>
</gene>
<proteinExistence type="predicted"/>
<dbReference type="PANTHER" id="PTHR38664">
    <property type="entry name" value="SLR0058 PROTEIN"/>
    <property type="match status" value="1"/>
</dbReference>
<dbReference type="PANTHER" id="PTHR38664:SF1">
    <property type="entry name" value="SLR0058 PROTEIN"/>
    <property type="match status" value="1"/>
</dbReference>
<dbReference type="InterPro" id="IPR018691">
    <property type="entry name" value="DUF2188"/>
</dbReference>
<sequence length="228" mass="23177">MAKSKKTKGSKKKATPAIPKTLRTGDLPQPVEDVWAAGVGALAQARKTGGESFDALVSLGSTVVEKGTGAARSAVGQVEHAASSLTSTAKGVASGAVGTVADTVEGLVEAALGRLGVPGRDEVLALRSQVDALQARVASLLAEAAEPVAEAAGAGGLVPEAPTVYQVTKHDRGWAVQRVGAERASAVHPTKKEALVDARQTARAHAPSRLIVYKADGEVSDETAYDQA</sequence>
<accession>A0A271J1H7</accession>
<comment type="caution">
    <text evidence="2">The sequence shown here is derived from an EMBL/GenBank/DDBJ whole genome shotgun (WGS) entry which is preliminary data.</text>
</comment>
<feature type="region of interest" description="Disordered" evidence="1">
    <location>
        <begin position="1"/>
        <end position="29"/>
    </location>
</feature>
<name>A0A271J1H7_9BACT</name>
<evidence type="ECO:0000313" key="3">
    <source>
        <dbReference type="Proteomes" id="UP000216339"/>
    </source>
</evidence>
<dbReference type="Pfam" id="PF05597">
    <property type="entry name" value="Phasin"/>
    <property type="match status" value="1"/>
</dbReference>
<dbReference type="Proteomes" id="UP000216339">
    <property type="component" value="Unassembled WGS sequence"/>
</dbReference>
<dbReference type="RefSeq" id="WP_095511049.1">
    <property type="nucleotide sequence ID" value="NZ_MQWD01000001.1"/>
</dbReference>
<dbReference type="Pfam" id="PF09954">
    <property type="entry name" value="DUF2188"/>
    <property type="match status" value="1"/>
</dbReference>
<feature type="compositionally biased region" description="Basic residues" evidence="1">
    <location>
        <begin position="1"/>
        <end position="14"/>
    </location>
</feature>
<keyword evidence="3" id="KW-1185">Reference proteome</keyword>
<reference evidence="2 3" key="1">
    <citation type="submission" date="2016-11" db="EMBL/GenBank/DDBJ databases">
        <title>Study of marine rhodopsin-containing bacteria.</title>
        <authorList>
            <person name="Yoshizawa S."/>
            <person name="Kumagai Y."/>
            <person name="Kogure K."/>
        </authorList>
    </citation>
    <scope>NUCLEOTIDE SEQUENCE [LARGE SCALE GENOMIC DNA]</scope>
    <source>
        <strain evidence="2 3">SAORIC-28</strain>
    </source>
</reference>
<protein>
    <recommendedName>
        <fullName evidence="4">DUF2188 domain-containing protein</fullName>
    </recommendedName>
</protein>
<dbReference type="InterPro" id="IPR008769">
    <property type="entry name" value="PhaF_PhaI"/>
</dbReference>